<accession>A0A7R9QDH3</accession>
<organism evidence="7">
    <name type="scientific">Oppiella nova</name>
    <dbReference type="NCBI Taxonomy" id="334625"/>
    <lineage>
        <taxon>Eukaryota</taxon>
        <taxon>Metazoa</taxon>
        <taxon>Ecdysozoa</taxon>
        <taxon>Arthropoda</taxon>
        <taxon>Chelicerata</taxon>
        <taxon>Arachnida</taxon>
        <taxon>Acari</taxon>
        <taxon>Acariformes</taxon>
        <taxon>Sarcoptiformes</taxon>
        <taxon>Oribatida</taxon>
        <taxon>Brachypylina</taxon>
        <taxon>Oppioidea</taxon>
        <taxon>Oppiidae</taxon>
        <taxon>Oppiella</taxon>
    </lineage>
</organism>
<evidence type="ECO:0000259" key="6">
    <source>
        <dbReference type="Pfam" id="PF20939"/>
    </source>
</evidence>
<reference evidence="7" key="1">
    <citation type="submission" date="2020-11" db="EMBL/GenBank/DDBJ databases">
        <authorList>
            <person name="Tran Van P."/>
        </authorList>
    </citation>
    <scope>NUCLEOTIDE SEQUENCE</scope>
</reference>
<dbReference type="SUPFAM" id="SSF55068">
    <property type="entry name" value="Peptide methionine sulfoxide reductase"/>
    <property type="match status" value="1"/>
</dbReference>
<dbReference type="AlphaFoldDB" id="A0A7R9QDH3"/>
<comment type="similarity">
    <text evidence="1">Belongs to the MsrA Met sulfoxide reductase family.</text>
</comment>
<feature type="domain" description="Peptide methionine sulphoxide reductase MsrA" evidence="5">
    <location>
        <begin position="6"/>
        <end position="141"/>
    </location>
</feature>
<sequence length="209" mass="23183">MSAKSEAIFGLQCFWGSEVKFGILEGVISTSVGYTGGSTPHPTYKNLSDHTEVVKVVFDSNIITYSQLLETLWSSHDPVATYKTQYKSAIFCTTDPQKQLAEESLQAKQTQLSQPIVTEILALNVYYLAEHYHQKYFLRKHPTLLSELALTDSQLVDSPVATRLNSYCAGFGSVQQLDNDLKSHGLRLSPHNEALVKELIRGGPNLGEC</sequence>
<keyword evidence="8" id="KW-1185">Reference proteome</keyword>
<gene>
    <name evidence="7" type="ORF">ONB1V03_LOCUS2708</name>
</gene>
<dbReference type="Pfam" id="PF20939">
    <property type="entry name" value="MsrA_helical"/>
    <property type="match status" value="1"/>
</dbReference>
<dbReference type="InterPro" id="IPR036509">
    <property type="entry name" value="Met_Sox_Rdtase_MsrA_sf"/>
</dbReference>
<proteinExistence type="inferred from homology"/>
<dbReference type="Proteomes" id="UP000728032">
    <property type="component" value="Unassembled WGS sequence"/>
</dbReference>
<dbReference type="PANTHER" id="PTHR43774">
    <property type="entry name" value="PEPTIDE METHIONINE SULFOXIDE REDUCTASE"/>
    <property type="match status" value="1"/>
</dbReference>
<evidence type="ECO:0000256" key="4">
    <source>
        <dbReference type="ARBA" id="ARBA00030643"/>
    </source>
</evidence>
<dbReference type="InterPro" id="IPR049006">
    <property type="entry name" value="MsrA_helical"/>
</dbReference>
<evidence type="ECO:0000313" key="8">
    <source>
        <dbReference type="Proteomes" id="UP000728032"/>
    </source>
</evidence>
<dbReference type="OrthoDB" id="77405at2759"/>
<dbReference type="InterPro" id="IPR002569">
    <property type="entry name" value="Met_Sox_Rdtase_MsrA_dom"/>
</dbReference>
<keyword evidence="3" id="KW-0560">Oxidoreductase</keyword>
<feature type="domain" description="Selenoprotein methionine sulfoxide reductase A helical" evidence="6">
    <location>
        <begin position="150"/>
        <end position="200"/>
    </location>
</feature>
<dbReference type="EC" id="1.8.4.11" evidence="2"/>
<dbReference type="EMBL" id="CAJPVJ010000677">
    <property type="protein sequence ID" value="CAG2163124.1"/>
    <property type="molecule type" value="Genomic_DNA"/>
</dbReference>
<evidence type="ECO:0000256" key="1">
    <source>
        <dbReference type="ARBA" id="ARBA00005591"/>
    </source>
</evidence>
<dbReference type="HAMAP" id="MF_01401">
    <property type="entry name" value="MsrA"/>
    <property type="match status" value="1"/>
</dbReference>
<evidence type="ECO:0000256" key="2">
    <source>
        <dbReference type="ARBA" id="ARBA00012502"/>
    </source>
</evidence>
<protein>
    <recommendedName>
        <fullName evidence="2">peptide-methionine (S)-S-oxide reductase</fullName>
        <ecNumber evidence="2">1.8.4.11</ecNumber>
    </recommendedName>
    <alternativeName>
        <fullName evidence="4">Peptide-methionine (S)-S-oxide reductase</fullName>
    </alternativeName>
</protein>
<evidence type="ECO:0000313" key="7">
    <source>
        <dbReference type="EMBL" id="CAD7640720.1"/>
    </source>
</evidence>
<dbReference type="PANTHER" id="PTHR43774:SF1">
    <property type="entry name" value="PEPTIDE METHIONINE SULFOXIDE REDUCTASE MSRA 2"/>
    <property type="match status" value="1"/>
</dbReference>
<evidence type="ECO:0000259" key="5">
    <source>
        <dbReference type="Pfam" id="PF01625"/>
    </source>
</evidence>
<dbReference type="EMBL" id="OC915502">
    <property type="protein sequence ID" value="CAD7640720.1"/>
    <property type="molecule type" value="Genomic_DNA"/>
</dbReference>
<dbReference type="Pfam" id="PF01625">
    <property type="entry name" value="PMSR"/>
    <property type="match status" value="1"/>
</dbReference>
<dbReference type="FunFam" id="3.30.1060.10:FF:000004">
    <property type="entry name" value="Peptide methionine sulfoxide reductase A5"/>
    <property type="match status" value="1"/>
</dbReference>
<name>A0A7R9QDH3_9ACAR</name>
<dbReference type="NCBIfam" id="TIGR00401">
    <property type="entry name" value="msrA"/>
    <property type="match status" value="1"/>
</dbReference>
<dbReference type="GO" id="GO:0008113">
    <property type="term" value="F:peptide-methionine (S)-S-oxide reductase activity"/>
    <property type="evidence" value="ECO:0007669"/>
    <property type="project" value="UniProtKB-EC"/>
</dbReference>
<evidence type="ECO:0000256" key="3">
    <source>
        <dbReference type="ARBA" id="ARBA00023002"/>
    </source>
</evidence>
<dbReference type="Gene3D" id="3.30.1060.10">
    <property type="entry name" value="Peptide methionine sulphoxide reductase MsrA"/>
    <property type="match status" value="1"/>
</dbReference>